<feature type="disulfide bond" evidence="9">
    <location>
        <begin position="132"/>
        <end position="142"/>
    </location>
</feature>
<dbReference type="InterPro" id="IPR036772">
    <property type="entry name" value="SRCR-like_dom_sf"/>
</dbReference>
<keyword evidence="3 9" id="KW-1015">Disulfide bond</keyword>
<dbReference type="PRINTS" id="PR00258">
    <property type="entry name" value="SPERACTRCPTR"/>
</dbReference>
<keyword evidence="1" id="KW-0732">Signal</keyword>
<reference evidence="11 12" key="1">
    <citation type="submission" date="2020-02" db="EMBL/GenBank/DDBJ databases">
        <title>Bird 10,000 Genomes (B10K) Project - Family phase.</title>
        <authorList>
            <person name="Zhang G."/>
        </authorList>
    </citation>
    <scope>NUCLEOTIDE SEQUENCE [LARGE SCALE GENOMIC DNA]</scope>
    <source>
        <strain evidence="11">B10K-DU-002-70</strain>
        <tissue evidence="11">Muscle</tissue>
    </source>
</reference>
<dbReference type="AlphaFoldDB" id="A0A7L4I1F9"/>
<accession>A0A7L4I1F9</accession>
<feature type="disulfide bond" evidence="9">
    <location>
        <begin position="13"/>
        <end position="23"/>
    </location>
</feature>
<evidence type="ECO:0000256" key="4">
    <source>
        <dbReference type="ARBA" id="ARBA00023170"/>
    </source>
</evidence>
<dbReference type="EMBL" id="VZTL01051111">
    <property type="protein sequence ID" value="NXX59509.1"/>
    <property type="molecule type" value="Genomic_DNA"/>
</dbReference>
<feature type="domain" description="SRCR" evidence="10">
    <location>
        <begin position="52"/>
        <end position="162"/>
    </location>
</feature>
<proteinExistence type="predicted"/>
<dbReference type="FunFam" id="3.10.250.10:FF:000007">
    <property type="entry name" value="Soluble scavenger receptor cysteine-rich domain-containing protein SSC5D"/>
    <property type="match status" value="1"/>
</dbReference>
<dbReference type="PANTHER" id="PTHR48071">
    <property type="entry name" value="SRCR DOMAIN-CONTAINING PROTEIN"/>
    <property type="match status" value="1"/>
</dbReference>
<name>A0A7L4I1F9_SCOUM</name>
<dbReference type="PANTHER" id="PTHR48071:SF18">
    <property type="entry name" value="DELETED IN MALIGNANT BRAIN TUMORS 1 PROTEIN-RELATED"/>
    <property type="match status" value="1"/>
</dbReference>
<evidence type="ECO:0000256" key="6">
    <source>
        <dbReference type="ARBA" id="ARBA00058074"/>
    </source>
</evidence>
<dbReference type="SUPFAM" id="SSF56487">
    <property type="entry name" value="SRCR-like"/>
    <property type="match status" value="2"/>
</dbReference>
<dbReference type="GO" id="GO:0016020">
    <property type="term" value="C:membrane"/>
    <property type="evidence" value="ECO:0007669"/>
    <property type="project" value="InterPro"/>
</dbReference>
<comment type="function">
    <text evidence="6">Binds to extracellular matrix proteins. Binds to pathogen-associated molecular patterns (PAMPs) present on the cell walls of Gram-positive and Gram-negative bacteria and fungi, behaving as a pattern recognition receptor (PRR). Induces bacterial and fungal aggregation and subsequent inhibition of PAMP-induced cytokine release. Does not possess intrinsic bactericidal activity. May play a role in the innate defense and homeostasis of certain epithelial surfaces.</text>
</comment>
<sequence>PGSGSILLDDVQCGGDEGNLWECSHRGIAVRNCQHKEDASVTRAGTPAPPFLRLLSAHAFSPAFPRHAPETGEGRLEVFHNGSWPTVCDDGWEMKDAMVVCRQLGCRDAVSAKIDAFFGEGTGDIPLDNVACSRDESSLEQCSHRGLGTHNCYHKEDTGVVC</sequence>
<dbReference type="PROSITE" id="PS50287">
    <property type="entry name" value="SRCR_2"/>
    <property type="match status" value="2"/>
</dbReference>
<keyword evidence="2" id="KW-0677">Repeat</keyword>
<comment type="caution">
    <text evidence="9">Lacks conserved residue(s) required for the propagation of feature annotation.</text>
</comment>
<dbReference type="Pfam" id="PF00530">
    <property type="entry name" value="SRCR"/>
    <property type="match status" value="2"/>
</dbReference>
<evidence type="ECO:0000313" key="12">
    <source>
        <dbReference type="Proteomes" id="UP000539032"/>
    </source>
</evidence>
<evidence type="ECO:0000256" key="3">
    <source>
        <dbReference type="ARBA" id="ARBA00023157"/>
    </source>
</evidence>
<keyword evidence="5" id="KW-0325">Glycoprotein</keyword>
<evidence type="ECO:0000256" key="1">
    <source>
        <dbReference type="ARBA" id="ARBA00022729"/>
    </source>
</evidence>
<dbReference type="Gene3D" id="3.10.250.10">
    <property type="entry name" value="SRCR-like domain"/>
    <property type="match status" value="2"/>
</dbReference>
<evidence type="ECO:0000256" key="2">
    <source>
        <dbReference type="ARBA" id="ARBA00022737"/>
    </source>
</evidence>
<feature type="non-terminal residue" evidence="11">
    <location>
        <position position="1"/>
    </location>
</feature>
<comment type="caution">
    <text evidence="11">The sequence shown here is derived from an EMBL/GenBank/DDBJ whole genome shotgun (WGS) entry which is preliminary data.</text>
</comment>
<keyword evidence="12" id="KW-1185">Reference proteome</keyword>
<evidence type="ECO:0000259" key="10">
    <source>
        <dbReference type="PROSITE" id="PS50287"/>
    </source>
</evidence>
<evidence type="ECO:0000256" key="7">
    <source>
        <dbReference type="ARBA" id="ARBA00064153"/>
    </source>
</evidence>
<dbReference type="OrthoDB" id="536948at2759"/>
<protein>
    <recommendedName>
        <fullName evidence="8">Soluble scavenger receptor cysteine-rich domain-containing protein SSC5D</fullName>
    </recommendedName>
</protein>
<gene>
    <name evidence="11" type="primary">Dmbt1_3</name>
    <name evidence="11" type="ORF">SCOUMB_R09151</name>
</gene>
<feature type="domain" description="SRCR" evidence="10">
    <location>
        <begin position="1"/>
        <end position="44"/>
    </location>
</feature>
<evidence type="ECO:0000256" key="5">
    <source>
        <dbReference type="ARBA" id="ARBA00023180"/>
    </source>
</evidence>
<comment type="subunit">
    <text evidence="7">Interacts with LGALS1 and laminin.</text>
</comment>
<feature type="disulfide bond" evidence="9">
    <location>
        <begin position="88"/>
        <end position="152"/>
    </location>
</feature>
<evidence type="ECO:0000256" key="8">
    <source>
        <dbReference type="ARBA" id="ARBA00069168"/>
    </source>
</evidence>
<dbReference type="InterPro" id="IPR001190">
    <property type="entry name" value="SRCR"/>
</dbReference>
<evidence type="ECO:0000313" key="11">
    <source>
        <dbReference type="EMBL" id="NXX59509.1"/>
    </source>
</evidence>
<dbReference type="Proteomes" id="UP000539032">
    <property type="component" value="Unassembled WGS sequence"/>
</dbReference>
<feature type="non-terminal residue" evidence="11">
    <location>
        <position position="162"/>
    </location>
</feature>
<dbReference type="SMART" id="SM00202">
    <property type="entry name" value="SR"/>
    <property type="match status" value="1"/>
</dbReference>
<evidence type="ECO:0000256" key="9">
    <source>
        <dbReference type="PROSITE-ProRule" id="PRU00196"/>
    </source>
</evidence>
<organism evidence="11 12">
    <name type="scientific">Scopus umbretta</name>
    <name type="common">Hammerkop</name>
    <dbReference type="NCBI Taxonomy" id="33581"/>
    <lineage>
        <taxon>Eukaryota</taxon>
        <taxon>Metazoa</taxon>
        <taxon>Chordata</taxon>
        <taxon>Craniata</taxon>
        <taxon>Vertebrata</taxon>
        <taxon>Euteleostomi</taxon>
        <taxon>Archelosauria</taxon>
        <taxon>Archosauria</taxon>
        <taxon>Dinosauria</taxon>
        <taxon>Saurischia</taxon>
        <taxon>Theropoda</taxon>
        <taxon>Coelurosauria</taxon>
        <taxon>Aves</taxon>
        <taxon>Neognathae</taxon>
        <taxon>Neoaves</taxon>
        <taxon>Aequornithes</taxon>
        <taxon>Pelecaniformes</taxon>
        <taxon>Scopidae</taxon>
        <taxon>Scopus</taxon>
    </lineage>
</organism>
<keyword evidence="4" id="KW-0675">Receptor</keyword>
<feature type="disulfide bond" evidence="9">
    <location>
        <begin position="101"/>
        <end position="162"/>
    </location>
</feature>